<dbReference type="PANTHER" id="PTHR23086">
    <property type="entry name" value="PHOSPHATIDYLINOSITOL-4-PHOSPHATE 5-KINASE"/>
    <property type="match status" value="1"/>
</dbReference>
<dbReference type="InterPro" id="IPR017163">
    <property type="entry name" value="PIno-4-P-5_kinase_pln"/>
</dbReference>
<dbReference type="SUPFAM" id="SSF82185">
    <property type="entry name" value="Histone H3 K4-specific methyltransferase SET7/9 N-terminal domain"/>
    <property type="match status" value="1"/>
</dbReference>
<sequence>MSKEQSSVAKAWEATIRKTQAARRRANSIFGTMSITHADDDNEVDPEHNNNKPASLGETYLADKILPNGDYYTGQWYENFPNGLGKYLWTDGCMYVGEWHRGKTMGKGRFSWPSGATYEGEFKSGFMDGIGTYTGSNGDTYRGQWVMNLKHGHGVKSYAHGDCYDGEWRCGMQEGQGKYNWKNGNYYIGEWRKGGIFGKGTFVWSNGNTYDGYWEDGMPKGNGTFKWPDDSFYVGNWSKDPNEQNGTYFPSETSPEENQDWDPRSVYDVDLSGCEVNDVDGEKLSVLPSQKRLAMWSSSKNDDKARRMSVDGRVSVGIERPFDKLQIWDNATAGAVTGDGCDVNVVGDRENIGRISDGGDLLASVDDGNPKWSPLQPLKLPRPGKRQGETISKDHKNYELMLNLQLGIRHSVARPGPAASLDLKASAFDPKEKVWTKFPPEGSKHTPPHPSGEFKWKDYCPLVFRTLRKLFKVDSADYMLSICGNDALRELSSPGKSGSFFYLTNDDRYMIKTIKKSEVKVLIRMLPAYYNHVRAHENTLVIKFFGLHCVKVTGPIQRKVRFIIMGNLFCSEFTIHRRYDLKGSSLGRLTDKPEAEIDETTILKDLDLNFIFKLQKSWFQEFCRQIDRDCDFLEQERIMDYSLLVGLHFRQVSGDRELIPCGADPGDSEIVVVPRLSRVDIDHLLLDPDRRDSIRLGGNMPARVERTVRRGEFELQLIGEPTGECYEVIMFFGIIDILQDYDITKKLEHAYKSIQYDPTSISAVDPRQYSKRFRDFILNVFSEDIQL</sequence>
<dbReference type="GO" id="GO:0016308">
    <property type="term" value="F:1-phosphatidylinositol-4-phosphate 5-kinase activity"/>
    <property type="evidence" value="ECO:0007669"/>
    <property type="project" value="UniProtKB-UniRule"/>
</dbReference>
<keyword evidence="4 6" id="KW-0418">Kinase</keyword>
<dbReference type="EMBL" id="BDQV01000188">
    <property type="protein sequence ID" value="GAY58609.1"/>
    <property type="molecule type" value="Genomic_DNA"/>
</dbReference>
<dbReference type="PANTHER" id="PTHR23086:SF29">
    <property type="entry name" value="PHOSPHATIDYLINOSITOL 4-PHOSPHATE 5-KINASE 4"/>
    <property type="match status" value="1"/>
</dbReference>
<dbReference type="Pfam" id="PF01504">
    <property type="entry name" value="PIP5K"/>
    <property type="match status" value="1"/>
</dbReference>
<evidence type="ECO:0000256" key="1">
    <source>
        <dbReference type="ARBA" id="ARBA00022679"/>
    </source>
</evidence>
<dbReference type="SMART" id="SM00330">
    <property type="entry name" value="PIPKc"/>
    <property type="match status" value="1"/>
</dbReference>
<dbReference type="Proteomes" id="UP000236630">
    <property type="component" value="Unassembled WGS sequence"/>
</dbReference>
<evidence type="ECO:0000256" key="2">
    <source>
        <dbReference type="ARBA" id="ARBA00022737"/>
    </source>
</evidence>
<keyword evidence="1 6" id="KW-0808">Transferase</keyword>
<proteinExistence type="predicted"/>
<evidence type="ECO:0000256" key="3">
    <source>
        <dbReference type="ARBA" id="ARBA00022741"/>
    </source>
</evidence>
<dbReference type="FunFam" id="3.30.800.10:FF:000003">
    <property type="entry name" value="Phosphatidylinositol 4-phosphate 5-kinase"/>
    <property type="match status" value="1"/>
</dbReference>
<feature type="domain" description="PIPK" evidence="8">
    <location>
        <begin position="392"/>
        <end position="781"/>
    </location>
</feature>
<dbReference type="Gene3D" id="3.30.800.10">
    <property type="entry name" value="Phosphatidylinositol Phosphate Kinase II Beta"/>
    <property type="match status" value="1"/>
</dbReference>
<keyword evidence="5 6" id="KW-0067">ATP-binding</keyword>
<protein>
    <recommendedName>
        <fullName evidence="6">Phosphatidylinositol 4-phosphate 5-kinase</fullName>
        <ecNumber evidence="6">2.7.1.68</ecNumber>
    </recommendedName>
</protein>
<dbReference type="GO" id="GO:0005886">
    <property type="term" value="C:plasma membrane"/>
    <property type="evidence" value="ECO:0007669"/>
    <property type="project" value="TreeGrafter"/>
</dbReference>
<dbReference type="FunFam" id="2.20.110.10:FF:000015">
    <property type="entry name" value="Phosphatidylinositol 4-phosphate 5-kinase"/>
    <property type="match status" value="1"/>
</dbReference>
<dbReference type="InterPro" id="IPR027483">
    <property type="entry name" value="PInositol-4-P-4/5-kinase_C_sf"/>
</dbReference>
<evidence type="ECO:0000313" key="10">
    <source>
        <dbReference type="Proteomes" id="UP000236630"/>
    </source>
</evidence>
<feature type="region of interest" description="Disordered" evidence="7">
    <location>
        <begin position="37"/>
        <end position="56"/>
    </location>
</feature>
<dbReference type="InterPro" id="IPR027484">
    <property type="entry name" value="PInositol-4-P-5-kinase_N"/>
</dbReference>
<name>A0A2H5Q1T8_CITUN</name>
<evidence type="ECO:0000256" key="7">
    <source>
        <dbReference type="SAM" id="MobiDB-lite"/>
    </source>
</evidence>
<dbReference type="InterPro" id="IPR023610">
    <property type="entry name" value="PInositol-4/5-P-5/4-kinase"/>
</dbReference>
<keyword evidence="10" id="KW-1185">Reference proteome</keyword>
<keyword evidence="2" id="KW-0677">Repeat</keyword>
<evidence type="ECO:0000256" key="5">
    <source>
        <dbReference type="ARBA" id="ARBA00022840"/>
    </source>
</evidence>
<dbReference type="Gene3D" id="2.20.110.10">
    <property type="entry name" value="Histone H3 K4-specific methyltransferase SET7/9 N-terminal domain"/>
    <property type="match status" value="4"/>
</dbReference>
<reference evidence="9 10" key="1">
    <citation type="journal article" date="2017" name="Front. Genet.">
        <title>Draft sequencing of the heterozygous diploid genome of Satsuma (Citrus unshiu Marc.) using a hybrid assembly approach.</title>
        <authorList>
            <person name="Shimizu T."/>
            <person name="Tanizawa Y."/>
            <person name="Mochizuki T."/>
            <person name="Nagasaki H."/>
            <person name="Yoshioka T."/>
            <person name="Toyoda A."/>
            <person name="Fujiyama A."/>
            <person name="Kaminuma E."/>
            <person name="Nakamura Y."/>
        </authorList>
    </citation>
    <scope>NUCLEOTIDE SEQUENCE [LARGE SCALE GENOMIC DNA]</scope>
    <source>
        <strain evidence="10">cv. Miyagawa wase</strain>
    </source>
</reference>
<evidence type="ECO:0000256" key="6">
    <source>
        <dbReference type="PIRNR" id="PIRNR037274"/>
    </source>
</evidence>
<dbReference type="SMART" id="SM00698">
    <property type="entry name" value="MORN"/>
    <property type="match status" value="7"/>
</dbReference>
<dbReference type="EC" id="2.7.1.68" evidence="6"/>
<dbReference type="SUPFAM" id="SSF56104">
    <property type="entry name" value="SAICAR synthase-like"/>
    <property type="match status" value="1"/>
</dbReference>
<comment type="caution">
    <text evidence="9">The sequence shown here is derived from an EMBL/GenBank/DDBJ whole genome shotgun (WGS) entry which is preliminary data.</text>
</comment>
<evidence type="ECO:0000313" key="9">
    <source>
        <dbReference type="EMBL" id="GAY58609.1"/>
    </source>
</evidence>
<dbReference type="PROSITE" id="PS51455">
    <property type="entry name" value="PIPK"/>
    <property type="match status" value="1"/>
</dbReference>
<gene>
    <name evidence="9" type="ORF">CUMW_188320</name>
</gene>
<keyword evidence="3 6" id="KW-0547">Nucleotide-binding</keyword>
<dbReference type="AlphaFoldDB" id="A0A2H5Q1T8"/>
<accession>A0A2H5Q1T8</accession>
<evidence type="ECO:0000256" key="4">
    <source>
        <dbReference type="ARBA" id="ARBA00022777"/>
    </source>
</evidence>
<dbReference type="GO" id="GO:0005524">
    <property type="term" value="F:ATP binding"/>
    <property type="evidence" value="ECO:0007669"/>
    <property type="project" value="UniProtKB-UniRule"/>
</dbReference>
<dbReference type="GO" id="GO:0046854">
    <property type="term" value="P:phosphatidylinositol phosphate biosynthetic process"/>
    <property type="evidence" value="ECO:0007669"/>
    <property type="project" value="TreeGrafter"/>
</dbReference>
<dbReference type="PIRSF" id="PIRSF037274">
    <property type="entry name" value="PIP5K_plant_prd"/>
    <property type="match status" value="1"/>
</dbReference>
<feature type="compositionally biased region" description="Polar residues" evidence="7">
    <location>
        <begin position="243"/>
        <end position="253"/>
    </location>
</feature>
<dbReference type="Gene3D" id="3.30.810.10">
    <property type="entry name" value="2-Layer Sandwich"/>
    <property type="match status" value="2"/>
</dbReference>
<feature type="region of interest" description="Disordered" evidence="7">
    <location>
        <begin position="363"/>
        <end position="390"/>
    </location>
</feature>
<dbReference type="STRING" id="55188.A0A2H5Q1T8"/>
<organism evidence="9 10">
    <name type="scientific">Citrus unshiu</name>
    <name type="common">Satsuma mandarin</name>
    <name type="synonym">Citrus nobilis var. unshiu</name>
    <dbReference type="NCBI Taxonomy" id="55188"/>
    <lineage>
        <taxon>Eukaryota</taxon>
        <taxon>Viridiplantae</taxon>
        <taxon>Streptophyta</taxon>
        <taxon>Embryophyta</taxon>
        <taxon>Tracheophyta</taxon>
        <taxon>Spermatophyta</taxon>
        <taxon>Magnoliopsida</taxon>
        <taxon>eudicotyledons</taxon>
        <taxon>Gunneridae</taxon>
        <taxon>Pentapetalae</taxon>
        <taxon>rosids</taxon>
        <taxon>malvids</taxon>
        <taxon>Sapindales</taxon>
        <taxon>Rutaceae</taxon>
        <taxon>Aurantioideae</taxon>
        <taxon>Citrus</taxon>
    </lineage>
</organism>
<dbReference type="Pfam" id="PF02493">
    <property type="entry name" value="MORN"/>
    <property type="match status" value="7"/>
</dbReference>
<dbReference type="InterPro" id="IPR003409">
    <property type="entry name" value="MORN"/>
</dbReference>
<feature type="region of interest" description="Disordered" evidence="7">
    <location>
        <begin position="243"/>
        <end position="262"/>
    </location>
</feature>
<dbReference type="CDD" id="cd17302">
    <property type="entry name" value="PIPKc_AtPIP5K_like"/>
    <property type="match status" value="1"/>
</dbReference>
<dbReference type="InterPro" id="IPR002498">
    <property type="entry name" value="PInositol-4-P-4/5-kinase_core"/>
</dbReference>
<evidence type="ECO:0000259" key="8">
    <source>
        <dbReference type="PROSITE" id="PS51455"/>
    </source>
</evidence>
<comment type="catalytic activity">
    <reaction evidence="6">
        <text>a 1,2-diacyl-sn-glycero-3-phospho-(1D-myo-inositol 4-phosphate) + ATP = a 1,2-diacyl-sn-glycero-3-phospho-(1D-myo-inositol-4,5-bisphosphate) + ADP + H(+)</text>
        <dbReference type="Rhea" id="RHEA:14425"/>
        <dbReference type="ChEBI" id="CHEBI:15378"/>
        <dbReference type="ChEBI" id="CHEBI:30616"/>
        <dbReference type="ChEBI" id="CHEBI:58178"/>
        <dbReference type="ChEBI" id="CHEBI:58456"/>
        <dbReference type="ChEBI" id="CHEBI:456216"/>
        <dbReference type="EC" id="2.7.1.68"/>
    </reaction>
</comment>